<evidence type="ECO:0000313" key="1">
    <source>
        <dbReference type="EMBL" id="CAL1382033.1"/>
    </source>
</evidence>
<dbReference type="EMBL" id="OZ034817">
    <property type="protein sequence ID" value="CAL1382033.1"/>
    <property type="molecule type" value="Genomic_DNA"/>
</dbReference>
<proteinExistence type="predicted"/>
<protein>
    <submittedName>
        <fullName evidence="1">Uncharacterized protein</fullName>
    </submittedName>
</protein>
<accession>A0AAV2E8I3</accession>
<dbReference type="AlphaFoldDB" id="A0AAV2E8I3"/>
<reference evidence="1 2" key="1">
    <citation type="submission" date="2024-04" db="EMBL/GenBank/DDBJ databases">
        <authorList>
            <person name="Fracassetti M."/>
        </authorList>
    </citation>
    <scope>NUCLEOTIDE SEQUENCE [LARGE SCALE GENOMIC DNA]</scope>
</reference>
<evidence type="ECO:0000313" key="2">
    <source>
        <dbReference type="Proteomes" id="UP001497516"/>
    </source>
</evidence>
<sequence length="118" mass="12963">MFAMNSTTWKKLMSGGNIMMMLPKIFLRLWKEEEVAKKPLDHGGGGLPHIETLHSSDPLSLQNNYGTMGEADNLPAELMPLENSPLEVVAIIVVSKNMGAPPSIHAHNAHTHNLPLLF</sequence>
<gene>
    <name evidence="1" type="ORF">LTRI10_LOCUS23379</name>
</gene>
<organism evidence="1 2">
    <name type="scientific">Linum trigynum</name>
    <dbReference type="NCBI Taxonomy" id="586398"/>
    <lineage>
        <taxon>Eukaryota</taxon>
        <taxon>Viridiplantae</taxon>
        <taxon>Streptophyta</taxon>
        <taxon>Embryophyta</taxon>
        <taxon>Tracheophyta</taxon>
        <taxon>Spermatophyta</taxon>
        <taxon>Magnoliopsida</taxon>
        <taxon>eudicotyledons</taxon>
        <taxon>Gunneridae</taxon>
        <taxon>Pentapetalae</taxon>
        <taxon>rosids</taxon>
        <taxon>fabids</taxon>
        <taxon>Malpighiales</taxon>
        <taxon>Linaceae</taxon>
        <taxon>Linum</taxon>
    </lineage>
</organism>
<keyword evidence="2" id="KW-1185">Reference proteome</keyword>
<name>A0AAV2E8I3_9ROSI</name>
<dbReference type="Proteomes" id="UP001497516">
    <property type="component" value="Chromosome 4"/>
</dbReference>